<dbReference type="GO" id="GO:0043332">
    <property type="term" value="C:mating projection tip"/>
    <property type="evidence" value="ECO:0007669"/>
    <property type="project" value="TreeGrafter"/>
</dbReference>
<dbReference type="eggNOG" id="ENOG502QTAZ">
    <property type="taxonomic scope" value="Eukaryota"/>
</dbReference>
<feature type="compositionally biased region" description="Acidic residues" evidence="2">
    <location>
        <begin position="444"/>
        <end position="456"/>
    </location>
</feature>
<feature type="region of interest" description="Disordered" evidence="2">
    <location>
        <begin position="347"/>
        <end position="367"/>
    </location>
</feature>
<evidence type="ECO:0000256" key="2">
    <source>
        <dbReference type="SAM" id="MobiDB-lite"/>
    </source>
</evidence>
<dbReference type="HOGENOM" id="CLU_027501_3_0_1"/>
<evidence type="ECO:0000259" key="3">
    <source>
        <dbReference type="SMART" id="SM00860"/>
    </source>
</evidence>
<feature type="compositionally biased region" description="Acidic residues" evidence="2">
    <location>
        <begin position="464"/>
        <end position="474"/>
    </location>
</feature>
<organism evidence="4 5">
    <name type="scientific">Naumovozyma castellii</name>
    <name type="common">Yeast</name>
    <name type="synonym">Saccharomyces castellii</name>
    <dbReference type="NCBI Taxonomy" id="27288"/>
    <lineage>
        <taxon>Eukaryota</taxon>
        <taxon>Fungi</taxon>
        <taxon>Dikarya</taxon>
        <taxon>Ascomycota</taxon>
        <taxon>Saccharomycotina</taxon>
        <taxon>Saccharomycetes</taxon>
        <taxon>Saccharomycetales</taxon>
        <taxon>Saccharomycetaceae</taxon>
        <taxon>Naumovozyma</taxon>
    </lineage>
</organism>
<dbReference type="InParanoid" id="G0VGC6"/>
<proteinExistence type="inferred from homology"/>
<dbReference type="PANTHER" id="PTHR47432:SF1">
    <property type="entry name" value="CELL WALL ASSEMBLY REGULATOR SMI1"/>
    <property type="match status" value="1"/>
</dbReference>
<dbReference type="FunCoup" id="G0VGC6">
    <property type="interactions" value="100"/>
</dbReference>
<feature type="region of interest" description="Disordered" evidence="2">
    <location>
        <begin position="423"/>
        <end position="487"/>
    </location>
</feature>
<accession>G0VGC6</accession>
<dbReference type="PIRSF" id="PIRSF017023">
    <property type="entry name" value="KNR4"/>
    <property type="match status" value="1"/>
</dbReference>
<keyword evidence="5" id="KW-1185">Reference proteome</keyword>
<dbReference type="PANTHER" id="PTHR47432">
    <property type="entry name" value="CELL WALL ASSEMBLY REGULATOR SMI1"/>
    <property type="match status" value="1"/>
</dbReference>
<reference key="2">
    <citation type="submission" date="2011-08" db="EMBL/GenBank/DDBJ databases">
        <title>Genome sequence of Naumovozyma castellii.</title>
        <authorList>
            <person name="Gordon J.L."/>
            <person name="Armisen D."/>
            <person name="Proux-Wera E."/>
            <person name="OhEigeartaigh S.S."/>
            <person name="Byrne K.P."/>
            <person name="Wolfe K.H."/>
        </authorList>
    </citation>
    <scope>NUCLEOTIDE SEQUENCE</scope>
    <source>
        <strain>Type strain:CBS 4309</strain>
    </source>
</reference>
<feature type="compositionally biased region" description="Polar residues" evidence="2">
    <location>
        <begin position="192"/>
        <end position="213"/>
    </location>
</feature>
<dbReference type="Pfam" id="PF09346">
    <property type="entry name" value="SMI1_KNR4"/>
    <property type="match status" value="1"/>
</dbReference>
<dbReference type="EMBL" id="HE576757">
    <property type="protein sequence ID" value="CCC70546.1"/>
    <property type="molecule type" value="Genomic_DNA"/>
</dbReference>
<dbReference type="GO" id="GO:0000131">
    <property type="term" value="C:incipient cellular bud site"/>
    <property type="evidence" value="ECO:0007669"/>
    <property type="project" value="EnsemblFungi"/>
</dbReference>
<dbReference type="GO" id="GO:0032995">
    <property type="term" value="P:regulation of fungal-type cell wall biogenesis"/>
    <property type="evidence" value="ECO:0007669"/>
    <property type="project" value="EnsemblFungi"/>
</dbReference>
<dbReference type="InterPro" id="IPR037883">
    <property type="entry name" value="Knr4/Smi1-like_sf"/>
</dbReference>
<reference evidence="4 5" key="1">
    <citation type="journal article" date="2011" name="Proc. Natl. Acad. Sci. U.S.A.">
        <title>Evolutionary erosion of yeast sex chromosomes by mating-type switching accidents.</title>
        <authorList>
            <person name="Gordon J.L."/>
            <person name="Armisen D."/>
            <person name="Proux-Wera E."/>
            <person name="Oheigeartaigh S.S."/>
            <person name="Byrne K.P."/>
            <person name="Wolfe K.H."/>
        </authorList>
    </citation>
    <scope>NUCLEOTIDE SEQUENCE [LARGE SCALE GENOMIC DNA]</scope>
    <source>
        <strain evidence="5">ATCC 76901 / BCRC 22586 / CBS 4309 / NBRC 1992 / NRRL Y-12630</strain>
    </source>
</reference>
<comment type="similarity">
    <text evidence="1">Belongs to the KNR4/SMI1 family.</text>
</comment>
<dbReference type="RefSeq" id="XP_003676902.1">
    <property type="nucleotide sequence ID" value="XM_003676854.1"/>
</dbReference>
<dbReference type="STRING" id="1064592.G0VGC6"/>
<dbReference type="Gene3D" id="3.40.1580.10">
    <property type="entry name" value="SMI1/KNR4-like"/>
    <property type="match status" value="1"/>
</dbReference>
<dbReference type="OrthoDB" id="2305498at2759"/>
<gene>
    <name evidence="4" type="primary">NCAS0F00620</name>
    <name evidence="4" type="ordered locus">NCAS_0F00620</name>
</gene>
<evidence type="ECO:0000313" key="5">
    <source>
        <dbReference type="Proteomes" id="UP000001640"/>
    </source>
</evidence>
<sequence length="487" mass="54649">MEGFKKKFKEWVYSMSTEDHYAEYDANATPEFNMGMRSSSRQVNPSEMHLNGGDEEMNVGMEDSNVFPASTDDEFDNTNKGVSEVILAWRHINSWTDEHNPDLNATFGDPCTINDIANAEEDLEILFPAAVKASLRIHDGQEDLESMTGTSGLIYGLPLMTLDEIVNMTQKWRNVAKNLNRQRQNQINNQISGTSGSSASLKNDKPPTSSSGNQFKLPFIPEQKSIPPNAIQNVYAHAAWIPLLTDNAGNHIGVDLAPGELGTYGQVITFGRDFDTKYVIADNWGEFLLSFANDLEAGNWFLVDDNDDFFAGDGELVYRDKKRNGPPQDYFDVLKSRAIEKYKNFTQQTKPSTKEKVPNSNPSVVNSDIHDTESFELEDDDEEITSTHKIELINTEPQDINVDVEKKLPELPAENNVATEDITTVDSTEPEVPEQETATPVEESNNEINEEKEEEEKGLPNAETDNETNMEEVEVEKVQEDFENVAL</sequence>
<dbReference type="SMART" id="SM00860">
    <property type="entry name" value="SMI1_KNR4"/>
    <property type="match status" value="1"/>
</dbReference>
<feature type="domain" description="Knr4/Smi1-like" evidence="3">
    <location>
        <begin position="110"/>
        <end position="290"/>
    </location>
</feature>
<dbReference type="AlphaFoldDB" id="G0VGC6"/>
<feature type="region of interest" description="Disordered" evidence="2">
    <location>
        <begin position="184"/>
        <end position="213"/>
    </location>
</feature>
<dbReference type="GO" id="GO:0007346">
    <property type="term" value="P:regulation of mitotic cell cycle"/>
    <property type="evidence" value="ECO:0007669"/>
    <property type="project" value="EnsemblFungi"/>
</dbReference>
<dbReference type="KEGG" id="ncs:NCAS_0F00620"/>
<dbReference type="GO" id="GO:0070880">
    <property type="term" value="P:fungal-type cell wall beta-glucan biosynthetic process"/>
    <property type="evidence" value="ECO:0007669"/>
    <property type="project" value="TreeGrafter"/>
</dbReference>
<dbReference type="GO" id="GO:0005935">
    <property type="term" value="C:cellular bud neck"/>
    <property type="evidence" value="ECO:0007669"/>
    <property type="project" value="EnsemblFungi"/>
</dbReference>
<dbReference type="GeneID" id="96904195"/>
<evidence type="ECO:0000313" key="4">
    <source>
        <dbReference type="EMBL" id="CCC70546.1"/>
    </source>
</evidence>
<dbReference type="OMA" id="TQNDITH"/>
<evidence type="ECO:0000256" key="1">
    <source>
        <dbReference type="ARBA" id="ARBA00005303"/>
    </source>
</evidence>
<protein>
    <recommendedName>
        <fullName evidence="3">Knr4/Smi1-like domain-containing protein</fullName>
    </recommendedName>
</protein>
<dbReference type="Proteomes" id="UP000001640">
    <property type="component" value="Chromosome 6"/>
</dbReference>
<dbReference type="InterPro" id="IPR018958">
    <property type="entry name" value="Knr4/Smi1-like_dom"/>
</dbReference>
<dbReference type="InterPro" id="IPR051873">
    <property type="entry name" value="KNR4/SMI1_regulator"/>
</dbReference>
<dbReference type="InterPro" id="IPR009203">
    <property type="entry name" value="Knr4/Smi1"/>
</dbReference>
<dbReference type="SUPFAM" id="SSF160631">
    <property type="entry name" value="SMI1/KNR4-like"/>
    <property type="match status" value="1"/>
</dbReference>
<name>G0VGC6_NAUCA</name>